<reference evidence="1 2" key="1">
    <citation type="submission" date="2017-07" db="EMBL/GenBank/DDBJ databases">
        <title>Sandarakinorhabdus cyanobacteriorum sp. nov., a novel bacterium isolated from cyanobacterial aggregates in a eutrophic lake.</title>
        <authorList>
            <person name="Cai H."/>
        </authorList>
    </citation>
    <scope>NUCLEOTIDE SEQUENCE [LARGE SCALE GENOMIC DNA]</scope>
    <source>
        <strain evidence="1 2">TH057</strain>
    </source>
</reference>
<gene>
    <name evidence="1" type="ORF">CHU93_00145</name>
</gene>
<comment type="caution">
    <text evidence="1">The sequence shown here is derived from an EMBL/GenBank/DDBJ whole genome shotgun (WGS) entry which is preliminary data.</text>
</comment>
<keyword evidence="2" id="KW-1185">Reference proteome</keyword>
<name>A0A255ZAX7_9SPHN</name>
<sequence>MRGTIDVKIDHVGTSPAIAANGFGLALQPITLPHLAGLDGNETEQRVAVDQPTLLPRESLGLMTPKGIGQGTGKNAACIGGRFPRDHESGLAILHRIEAIEPRLDCLNRPPAQYWIRREVRCGRAIGEIATCIAD</sequence>
<dbReference type="Proteomes" id="UP000216991">
    <property type="component" value="Unassembled WGS sequence"/>
</dbReference>
<protein>
    <submittedName>
        <fullName evidence="1">Uncharacterized protein</fullName>
    </submittedName>
</protein>
<evidence type="ECO:0000313" key="2">
    <source>
        <dbReference type="Proteomes" id="UP000216991"/>
    </source>
</evidence>
<organism evidence="1 2">
    <name type="scientific">Sandarakinorhabdus cyanobacteriorum</name>
    <dbReference type="NCBI Taxonomy" id="1981098"/>
    <lineage>
        <taxon>Bacteria</taxon>
        <taxon>Pseudomonadati</taxon>
        <taxon>Pseudomonadota</taxon>
        <taxon>Alphaproteobacteria</taxon>
        <taxon>Sphingomonadales</taxon>
        <taxon>Sphingosinicellaceae</taxon>
        <taxon>Sandarakinorhabdus</taxon>
    </lineage>
</organism>
<accession>A0A255ZAX7</accession>
<dbReference type="EMBL" id="NOXT01000011">
    <property type="protein sequence ID" value="OYQ38044.1"/>
    <property type="molecule type" value="Genomic_DNA"/>
</dbReference>
<evidence type="ECO:0000313" key="1">
    <source>
        <dbReference type="EMBL" id="OYQ38044.1"/>
    </source>
</evidence>
<proteinExistence type="predicted"/>
<dbReference type="AlphaFoldDB" id="A0A255ZAX7"/>